<dbReference type="EMBL" id="KN123014">
    <property type="protein sequence ID" value="KFO27086.1"/>
    <property type="molecule type" value="Genomic_DNA"/>
</dbReference>
<proteinExistence type="predicted"/>
<evidence type="ECO:0000256" key="1">
    <source>
        <dbReference type="SAM" id="MobiDB-lite"/>
    </source>
</evidence>
<name>A0A091DWA6_FUKDA</name>
<evidence type="ECO:0000313" key="2">
    <source>
        <dbReference type="EMBL" id="KFO27086.1"/>
    </source>
</evidence>
<organism evidence="2 3">
    <name type="scientific">Fukomys damarensis</name>
    <name type="common">Damaraland mole rat</name>
    <name type="synonym">Cryptomys damarensis</name>
    <dbReference type="NCBI Taxonomy" id="885580"/>
    <lineage>
        <taxon>Eukaryota</taxon>
        <taxon>Metazoa</taxon>
        <taxon>Chordata</taxon>
        <taxon>Craniata</taxon>
        <taxon>Vertebrata</taxon>
        <taxon>Euteleostomi</taxon>
        <taxon>Mammalia</taxon>
        <taxon>Eutheria</taxon>
        <taxon>Euarchontoglires</taxon>
        <taxon>Glires</taxon>
        <taxon>Rodentia</taxon>
        <taxon>Hystricomorpha</taxon>
        <taxon>Bathyergidae</taxon>
        <taxon>Fukomys</taxon>
    </lineage>
</organism>
<reference evidence="2 3" key="1">
    <citation type="submission" date="2013-11" db="EMBL/GenBank/DDBJ databases">
        <title>The Damaraland mole rat (Fukomys damarensis) genome and evolution of African mole rats.</title>
        <authorList>
            <person name="Gladyshev V.N."/>
            <person name="Fang X."/>
        </authorList>
    </citation>
    <scope>NUCLEOTIDE SEQUENCE [LARGE SCALE GENOMIC DNA]</scope>
    <source>
        <tissue evidence="2">Liver</tissue>
    </source>
</reference>
<accession>A0A091DWA6</accession>
<evidence type="ECO:0000313" key="3">
    <source>
        <dbReference type="Proteomes" id="UP000028990"/>
    </source>
</evidence>
<sequence>MGAEEQLHLVLSFPETLQADSATALGQVRRLIPRTCLGGTVALRPQEETALGKPELSFHVVSSKAVFGASVFFQTAPAPPSTREPSSEGPQHPGTKLEASLPLSLLMGWLSDPCIPLHGGLDLSRSEKNDERTHTGSCFSVQSGLRGWCSQEALNTSLSCCPIFLLQYLQGKLTEVETRGDNYGKLNSTKLIY</sequence>
<dbReference type="Proteomes" id="UP000028990">
    <property type="component" value="Unassembled WGS sequence"/>
</dbReference>
<protein>
    <submittedName>
        <fullName evidence="2">Uncharacterized protein</fullName>
    </submittedName>
</protein>
<dbReference type="AlphaFoldDB" id="A0A091DWA6"/>
<gene>
    <name evidence="2" type="ORF">H920_11491</name>
</gene>
<keyword evidence="3" id="KW-1185">Reference proteome</keyword>
<feature type="region of interest" description="Disordered" evidence="1">
    <location>
        <begin position="77"/>
        <end position="97"/>
    </location>
</feature>